<keyword evidence="2" id="KW-1185">Reference proteome</keyword>
<proteinExistence type="predicted"/>
<sequence length="264" mass="30334">MRILIALVISYGLFSCSTFTQTHHNKISHSEFQFSPSETSMQAIDNKLAQAKLAQQKLLIVLGANWCHDSQGLIQRFSSNEMSSLLEKNYQTLFVDIGYYQKGYDVVSRFGMPIYYGTPTVMIIDPMSNKITNLTSMQKWLNADSIDLQGYLDYFAREAKVNMPANTENSEQMLAYEQEISAFSLHHAKRLKKAYEVLGPALQRFIEQQVAFTEQEEQLWSQARRLRYNIQNDIIALRKQASHAASNGKSVQLNFPEYEAFAWE</sequence>
<dbReference type="Pfam" id="PF13899">
    <property type="entry name" value="Thioredoxin_7"/>
    <property type="match status" value="1"/>
</dbReference>
<organism evidence="1 2">
    <name type="scientific">Litorilituus sediminis</name>
    <dbReference type="NCBI Taxonomy" id="718192"/>
    <lineage>
        <taxon>Bacteria</taxon>
        <taxon>Pseudomonadati</taxon>
        <taxon>Pseudomonadota</taxon>
        <taxon>Gammaproteobacteria</taxon>
        <taxon>Alteromonadales</taxon>
        <taxon>Colwelliaceae</taxon>
        <taxon>Litorilituus</taxon>
    </lineage>
</organism>
<dbReference type="AlphaFoldDB" id="A0A4P6P758"/>
<dbReference type="SUPFAM" id="SSF52833">
    <property type="entry name" value="Thioredoxin-like"/>
    <property type="match status" value="1"/>
</dbReference>
<evidence type="ECO:0000313" key="2">
    <source>
        <dbReference type="Proteomes" id="UP000290244"/>
    </source>
</evidence>
<dbReference type="OrthoDB" id="7629852at2"/>
<evidence type="ECO:0000313" key="1">
    <source>
        <dbReference type="EMBL" id="QBG36039.1"/>
    </source>
</evidence>
<dbReference type="EMBL" id="CP034759">
    <property type="protein sequence ID" value="QBG36039.1"/>
    <property type="molecule type" value="Genomic_DNA"/>
</dbReference>
<dbReference type="PROSITE" id="PS51257">
    <property type="entry name" value="PROKAR_LIPOPROTEIN"/>
    <property type="match status" value="1"/>
</dbReference>
<name>A0A4P6P758_9GAMM</name>
<dbReference type="RefSeq" id="WP_130601802.1">
    <property type="nucleotide sequence ID" value="NZ_CP034759.1"/>
</dbReference>
<gene>
    <name evidence="1" type="ORF">EMK97_10130</name>
</gene>
<dbReference type="KEGG" id="lsd:EMK97_10130"/>
<dbReference type="InterPro" id="IPR036249">
    <property type="entry name" value="Thioredoxin-like_sf"/>
</dbReference>
<accession>A0A4P6P758</accession>
<dbReference type="Proteomes" id="UP000290244">
    <property type="component" value="Chromosome"/>
</dbReference>
<reference evidence="1 2" key="1">
    <citation type="submission" date="2018-12" db="EMBL/GenBank/DDBJ databases">
        <title>Complete genome of Litorilituus sediminis.</title>
        <authorList>
            <person name="Liu A."/>
            <person name="Rong J."/>
        </authorList>
    </citation>
    <scope>NUCLEOTIDE SEQUENCE [LARGE SCALE GENOMIC DNA]</scope>
    <source>
        <strain evidence="1 2">JCM 17549</strain>
    </source>
</reference>
<dbReference type="Gene3D" id="3.40.30.10">
    <property type="entry name" value="Glutaredoxin"/>
    <property type="match status" value="1"/>
</dbReference>
<protein>
    <submittedName>
        <fullName evidence="1">Thioredoxin family protein</fullName>
    </submittedName>
</protein>